<keyword evidence="1" id="KW-0966">Cell projection</keyword>
<accession>F7WZE1</accession>
<keyword evidence="1" id="KW-0969">Cilium</keyword>
<keyword evidence="2" id="KW-1185">Reference proteome</keyword>
<proteinExistence type="predicted"/>
<dbReference type="KEGG" id="baj:BCTU_221"/>
<keyword evidence="1" id="KW-0282">Flagellum</keyword>
<dbReference type="STRING" id="261317.BCTU_221"/>
<evidence type="ECO:0000313" key="1">
    <source>
        <dbReference type="EMBL" id="AEH39803.1"/>
    </source>
</evidence>
<name>F7WZE1_9GAMM</name>
<dbReference type="HOGENOM" id="CLU_123272_1_0_6"/>
<protein>
    <submittedName>
        <fullName evidence="1">Flagellar basal-body rod protein</fullName>
    </submittedName>
</protein>
<evidence type="ECO:0000313" key="2">
    <source>
        <dbReference type="Proteomes" id="UP000006811"/>
    </source>
</evidence>
<dbReference type="EMBL" id="CP001817">
    <property type="protein sequence ID" value="AEH39803.1"/>
    <property type="molecule type" value="Genomic_DNA"/>
</dbReference>
<dbReference type="eggNOG" id="COG1558">
    <property type="taxonomic scope" value="Bacteria"/>
</dbReference>
<sequence>MMKLFSTYDIAASSLIAHGINNEIIANNIANSESFIKDKKGIRHPYTAKISVFKFLPLKKNEKNIGGVYISKIIENKTPYNVIYQPNHIFANKKGFVESSNVNILNETIANMDSTQNYRTSLDILNTIKILILKTLSLYEI</sequence>
<dbReference type="AlphaFoldDB" id="F7WZE1"/>
<organism evidence="1 2">
    <name type="scientific">Buchnera aphidicola</name>
    <name type="common">Cinara tujafilina</name>
    <dbReference type="NCBI Taxonomy" id="261317"/>
    <lineage>
        <taxon>Bacteria</taxon>
        <taxon>Pseudomonadati</taxon>
        <taxon>Pseudomonadota</taxon>
        <taxon>Gammaproteobacteria</taxon>
        <taxon>Enterobacterales</taxon>
        <taxon>Erwiniaceae</taxon>
        <taxon>Buchnera</taxon>
    </lineage>
</organism>
<dbReference type="Proteomes" id="UP000006811">
    <property type="component" value="Chromosome"/>
</dbReference>
<gene>
    <name evidence="1" type="primary">flgC</name>
    <name evidence="1" type="ORF">BCTU_221</name>
</gene>
<reference evidence="1 2" key="1">
    <citation type="journal article" date="2011" name="Appl. Environ. Microbiol.">
        <title>The genome of Buchnera aphidicola from the aphid Cinara tujafilina provides new clues about the evolutionary history of metabolic losses in bacterial endosymbionts.</title>
        <authorList>
            <person name="Lamelas A."/>
            <person name="Gosalbes M.J."/>
            <person name="Moya A."/>
            <person name="Latorre A."/>
        </authorList>
    </citation>
    <scope>NUCLEOTIDE SEQUENCE [LARGE SCALE GENOMIC DNA]</scope>
    <source>
        <strain evidence="2">Cinara tujafilina</strain>
    </source>
</reference>